<dbReference type="PANTHER" id="PTHR43245">
    <property type="entry name" value="BIFUNCTIONAL POLYMYXIN RESISTANCE PROTEIN ARNA"/>
    <property type="match status" value="1"/>
</dbReference>
<evidence type="ECO:0000313" key="2">
    <source>
        <dbReference type="EMBL" id="ANI93420.1"/>
    </source>
</evidence>
<accession>A0A173LRC3</accession>
<dbReference type="RefSeq" id="WP_067478242.1">
    <property type="nucleotide sequence ID" value="NZ_CP015961.1"/>
</dbReference>
<sequence length="311" mass="32849">MIVALTGATGAVGSALLQHLGGQDWVEGLVVLGRCRPDRLPGRAHFVPWELGDLWPGEAVAAAVGRGVDALVHAAFIIEDTPRQAEAFAANVEGSLRLLSTASGAGVRHITFVSSANAYGLRSGPVPLAESDPISDAPHHFYLHHKFLCEIAIRSFAQLGGDATFAIARPCMVVGPGVANSALSTMTSDPLFYPAPEHSSYQFIGVDDVADALARIVGSMAGGTFNLAPDDSLTVRDIARAQGHRAIGVPLWLARKASDLGFATGLTTFSSRWVTYGDPVMRPSRSREVLGWQASRSSREALRLISDTAQG</sequence>
<organism evidence="2 3">
    <name type="scientific">Dietzia timorensis</name>
    <dbReference type="NCBI Taxonomy" id="499555"/>
    <lineage>
        <taxon>Bacteria</taxon>
        <taxon>Bacillati</taxon>
        <taxon>Actinomycetota</taxon>
        <taxon>Actinomycetes</taxon>
        <taxon>Mycobacteriales</taxon>
        <taxon>Dietziaceae</taxon>
        <taxon>Dietzia</taxon>
    </lineage>
</organism>
<evidence type="ECO:0000313" key="3">
    <source>
        <dbReference type="Proteomes" id="UP000186104"/>
    </source>
</evidence>
<dbReference type="STRING" id="499555.BJL86_2660"/>
<feature type="domain" description="NAD-dependent epimerase/dehydratase" evidence="1">
    <location>
        <begin position="4"/>
        <end position="227"/>
    </location>
</feature>
<gene>
    <name evidence="2" type="ORF">BJL86_2660</name>
</gene>
<protein>
    <recommendedName>
        <fullName evidence="1">NAD-dependent epimerase/dehydratase domain-containing protein</fullName>
    </recommendedName>
</protein>
<dbReference type="InterPro" id="IPR001509">
    <property type="entry name" value="Epimerase_deHydtase"/>
</dbReference>
<dbReference type="Pfam" id="PF01370">
    <property type="entry name" value="Epimerase"/>
    <property type="match status" value="1"/>
</dbReference>
<dbReference type="AlphaFoldDB" id="A0A173LRC3"/>
<dbReference type="InterPro" id="IPR050177">
    <property type="entry name" value="Lipid_A_modif_metabolic_enz"/>
</dbReference>
<evidence type="ECO:0000259" key="1">
    <source>
        <dbReference type="Pfam" id="PF01370"/>
    </source>
</evidence>
<dbReference type="InterPro" id="IPR036291">
    <property type="entry name" value="NAD(P)-bd_dom_sf"/>
</dbReference>
<dbReference type="KEGG" id="dtm:BJL86_2660"/>
<dbReference type="SUPFAM" id="SSF51735">
    <property type="entry name" value="NAD(P)-binding Rossmann-fold domains"/>
    <property type="match status" value="1"/>
</dbReference>
<dbReference type="EMBL" id="CP015961">
    <property type="protein sequence ID" value="ANI93420.1"/>
    <property type="molecule type" value="Genomic_DNA"/>
</dbReference>
<keyword evidence="3" id="KW-1185">Reference proteome</keyword>
<dbReference type="Gene3D" id="3.40.50.720">
    <property type="entry name" value="NAD(P)-binding Rossmann-like Domain"/>
    <property type="match status" value="1"/>
</dbReference>
<name>A0A173LRC3_9ACTN</name>
<dbReference type="Proteomes" id="UP000186104">
    <property type="component" value="Chromosome"/>
</dbReference>
<proteinExistence type="predicted"/>
<reference evidence="2 3" key="1">
    <citation type="submission" date="2016-06" db="EMBL/GenBank/DDBJ databases">
        <title>Complete genome sequence of a saline-alkali tolerant type strain Dietzia timorensis ID05-A0528T.</title>
        <authorList>
            <person name="Wu X."/>
        </authorList>
    </citation>
    <scope>NUCLEOTIDE SEQUENCE [LARGE SCALE GENOMIC DNA]</scope>
    <source>
        <strain evidence="2 3">ID05-A0528</strain>
    </source>
</reference>